<keyword evidence="6" id="KW-0862">Zinc</keyword>
<comment type="catalytic activity">
    <reaction evidence="9">
        <text>S-methyl-5'-thioadenosine + phosphate = 5-(methylsulfanyl)-alpha-D-ribose 1-phosphate + adenine</text>
        <dbReference type="Rhea" id="RHEA:11852"/>
        <dbReference type="ChEBI" id="CHEBI:16708"/>
        <dbReference type="ChEBI" id="CHEBI:17509"/>
        <dbReference type="ChEBI" id="CHEBI:43474"/>
        <dbReference type="ChEBI" id="CHEBI:58533"/>
        <dbReference type="EC" id="2.4.2.28"/>
    </reaction>
    <physiologicalReaction direction="left-to-right" evidence="9">
        <dbReference type="Rhea" id="RHEA:11853"/>
    </physiologicalReaction>
</comment>
<dbReference type="CDD" id="cd16833">
    <property type="entry name" value="YfiH"/>
    <property type="match status" value="1"/>
</dbReference>
<dbReference type="InterPro" id="IPR011324">
    <property type="entry name" value="Cytotoxic_necrot_fac-like_cat"/>
</dbReference>
<keyword evidence="3" id="KW-0808">Transferase</keyword>
<dbReference type="PANTHER" id="PTHR30616">
    <property type="entry name" value="UNCHARACTERIZED PROTEIN YFIH"/>
    <property type="match status" value="1"/>
</dbReference>
<dbReference type="EMBL" id="QOQF01000002">
    <property type="protein sequence ID" value="RCL78308.1"/>
    <property type="molecule type" value="Genomic_DNA"/>
</dbReference>
<dbReference type="NCBIfam" id="TIGR00726">
    <property type="entry name" value="peptidoglycan editing factor PgeF"/>
    <property type="match status" value="1"/>
</dbReference>
<dbReference type="GO" id="GO:0016787">
    <property type="term" value="F:hydrolase activity"/>
    <property type="evidence" value="ECO:0007669"/>
    <property type="project" value="UniProtKB-KW"/>
</dbReference>
<keyword evidence="5" id="KW-0378">Hydrolase</keyword>
<proteinExistence type="inferred from homology"/>
<dbReference type="AlphaFoldDB" id="A0A368E2H1"/>
<dbReference type="Gene3D" id="3.60.140.10">
    <property type="entry name" value="CNF1/YfiH-like putative cysteine hydrolases"/>
    <property type="match status" value="1"/>
</dbReference>
<evidence type="ECO:0000256" key="1">
    <source>
        <dbReference type="ARBA" id="ARBA00000553"/>
    </source>
</evidence>
<organism evidence="11 12">
    <name type="scientific">PS1 clade bacterium</name>
    <dbReference type="NCBI Taxonomy" id="2175152"/>
    <lineage>
        <taxon>Bacteria</taxon>
        <taxon>Pseudomonadati</taxon>
        <taxon>Pseudomonadota</taxon>
        <taxon>Alphaproteobacteria</taxon>
        <taxon>PS1 clade</taxon>
    </lineage>
</organism>
<dbReference type="InterPro" id="IPR038371">
    <property type="entry name" value="Cu_polyphenol_OxRdtase_sf"/>
</dbReference>
<dbReference type="GO" id="GO:0005507">
    <property type="term" value="F:copper ion binding"/>
    <property type="evidence" value="ECO:0007669"/>
    <property type="project" value="TreeGrafter"/>
</dbReference>
<dbReference type="Proteomes" id="UP000252132">
    <property type="component" value="Unassembled WGS sequence"/>
</dbReference>
<evidence type="ECO:0000256" key="5">
    <source>
        <dbReference type="ARBA" id="ARBA00022801"/>
    </source>
</evidence>
<comment type="catalytic activity">
    <reaction evidence="1">
        <text>inosine + phosphate = alpha-D-ribose 1-phosphate + hypoxanthine</text>
        <dbReference type="Rhea" id="RHEA:27646"/>
        <dbReference type="ChEBI" id="CHEBI:17368"/>
        <dbReference type="ChEBI" id="CHEBI:17596"/>
        <dbReference type="ChEBI" id="CHEBI:43474"/>
        <dbReference type="ChEBI" id="CHEBI:57720"/>
        <dbReference type="EC" id="2.4.2.1"/>
    </reaction>
    <physiologicalReaction direction="left-to-right" evidence="1">
        <dbReference type="Rhea" id="RHEA:27647"/>
    </physiologicalReaction>
</comment>
<comment type="catalytic activity">
    <reaction evidence="7">
        <text>adenosine + H2O + H(+) = inosine + NH4(+)</text>
        <dbReference type="Rhea" id="RHEA:24408"/>
        <dbReference type="ChEBI" id="CHEBI:15377"/>
        <dbReference type="ChEBI" id="CHEBI:15378"/>
        <dbReference type="ChEBI" id="CHEBI:16335"/>
        <dbReference type="ChEBI" id="CHEBI:17596"/>
        <dbReference type="ChEBI" id="CHEBI:28938"/>
        <dbReference type="EC" id="3.5.4.4"/>
    </reaction>
    <physiologicalReaction direction="left-to-right" evidence="7">
        <dbReference type="Rhea" id="RHEA:24409"/>
    </physiologicalReaction>
</comment>
<comment type="similarity">
    <text evidence="2 10">Belongs to the purine nucleoside phosphorylase YfiH/LACC1 family.</text>
</comment>
<evidence type="ECO:0000313" key="11">
    <source>
        <dbReference type="EMBL" id="RCL78308.1"/>
    </source>
</evidence>
<protein>
    <recommendedName>
        <fullName evidence="10">Purine nucleoside phosphorylase</fullName>
    </recommendedName>
</protein>
<dbReference type="PANTHER" id="PTHR30616:SF2">
    <property type="entry name" value="PURINE NUCLEOSIDE PHOSPHORYLASE LACC1"/>
    <property type="match status" value="1"/>
</dbReference>
<evidence type="ECO:0000256" key="10">
    <source>
        <dbReference type="RuleBase" id="RU361274"/>
    </source>
</evidence>
<evidence type="ECO:0000256" key="8">
    <source>
        <dbReference type="ARBA" id="ARBA00048968"/>
    </source>
</evidence>
<reference evidence="11 12" key="1">
    <citation type="journal article" date="2018" name="Microbiome">
        <title>Fine metagenomic profile of the Mediterranean stratified and mixed water columns revealed by assembly and recruitment.</title>
        <authorList>
            <person name="Haro-Moreno J.M."/>
            <person name="Lopez-Perez M."/>
            <person name="De La Torre J.R."/>
            <person name="Picazo A."/>
            <person name="Camacho A."/>
            <person name="Rodriguez-Valera F."/>
        </authorList>
    </citation>
    <scope>NUCLEOTIDE SEQUENCE [LARGE SCALE GENOMIC DNA]</scope>
    <source>
        <strain evidence="11">MED-G55</strain>
    </source>
</reference>
<dbReference type="InterPro" id="IPR003730">
    <property type="entry name" value="Cu_polyphenol_OxRdtase"/>
</dbReference>
<evidence type="ECO:0000313" key="12">
    <source>
        <dbReference type="Proteomes" id="UP000252132"/>
    </source>
</evidence>
<sequence length="255" mass="27485">MTAPHFQIDPLLAPTTHGFFGRQGGVSDGLYSSLNIGLGSNDEIEKIIINRRRVASCLNAQNLVTGYQTHSNKVAEVFAPDDKPDADALFTKEKGIALGVLSADCVPVLICGSIGGDKTDIVATAHAGWKGAAAGIIENLVAKLKTEQAQPDSLKAVIGPAISQKAYQVGRDVFNQVVAVDPSAKNLFLPVKESDKFLFNLPAFVQSRIKAAGIKYVSNLDICTYLNPDEYFSYRRTTHQKESDYGRQVSAITLT</sequence>
<evidence type="ECO:0000256" key="4">
    <source>
        <dbReference type="ARBA" id="ARBA00022723"/>
    </source>
</evidence>
<evidence type="ECO:0000256" key="7">
    <source>
        <dbReference type="ARBA" id="ARBA00047989"/>
    </source>
</evidence>
<evidence type="ECO:0000256" key="2">
    <source>
        <dbReference type="ARBA" id="ARBA00007353"/>
    </source>
</evidence>
<dbReference type="GO" id="GO:0017061">
    <property type="term" value="F:S-methyl-5-thioadenosine phosphorylase activity"/>
    <property type="evidence" value="ECO:0007669"/>
    <property type="project" value="UniProtKB-EC"/>
</dbReference>
<comment type="caution">
    <text evidence="11">The sequence shown here is derived from an EMBL/GenBank/DDBJ whole genome shotgun (WGS) entry which is preliminary data.</text>
</comment>
<keyword evidence="4" id="KW-0479">Metal-binding</keyword>
<dbReference type="SUPFAM" id="SSF64438">
    <property type="entry name" value="CNF1/YfiH-like putative cysteine hydrolases"/>
    <property type="match status" value="1"/>
</dbReference>
<comment type="catalytic activity">
    <reaction evidence="8">
        <text>adenosine + phosphate = alpha-D-ribose 1-phosphate + adenine</text>
        <dbReference type="Rhea" id="RHEA:27642"/>
        <dbReference type="ChEBI" id="CHEBI:16335"/>
        <dbReference type="ChEBI" id="CHEBI:16708"/>
        <dbReference type="ChEBI" id="CHEBI:43474"/>
        <dbReference type="ChEBI" id="CHEBI:57720"/>
        <dbReference type="EC" id="2.4.2.1"/>
    </reaction>
    <physiologicalReaction direction="left-to-right" evidence="8">
        <dbReference type="Rhea" id="RHEA:27643"/>
    </physiologicalReaction>
</comment>
<evidence type="ECO:0000256" key="6">
    <source>
        <dbReference type="ARBA" id="ARBA00022833"/>
    </source>
</evidence>
<name>A0A368E2H1_9PROT</name>
<evidence type="ECO:0000256" key="9">
    <source>
        <dbReference type="ARBA" id="ARBA00049893"/>
    </source>
</evidence>
<dbReference type="Pfam" id="PF02578">
    <property type="entry name" value="Cu-oxidase_4"/>
    <property type="match status" value="1"/>
</dbReference>
<evidence type="ECO:0000256" key="3">
    <source>
        <dbReference type="ARBA" id="ARBA00022679"/>
    </source>
</evidence>
<accession>A0A368E2H1</accession>
<gene>
    <name evidence="11" type="primary">pgeF</name>
    <name evidence="11" type="ORF">DBW69_01155</name>
</gene>